<dbReference type="InterPro" id="IPR001130">
    <property type="entry name" value="TatD-like"/>
</dbReference>
<dbReference type="OrthoDB" id="359310at2157"/>
<dbReference type="AlphaFoldDB" id="E3GY51"/>
<organism evidence="2 3">
    <name type="scientific">Methanothermus fervidus (strain ATCC 43054 / DSM 2088 / JCM 10308 / V24 S)</name>
    <dbReference type="NCBI Taxonomy" id="523846"/>
    <lineage>
        <taxon>Archaea</taxon>
        <taxon>Methanobacteriati</taxon>
        <taxon>Methanobacteriota</taxon>
        <taxon>Methanomada group</taxon>
        <taxon>Methanobacteria</taxon>
        <taxon>Methanobacteriales</taxon>
        <taxon>Methanothermaceae</taxon>
        <taxon>Methanothermus</taxon>
    </lineage>
</organism>
<comment type="similarity">
    <text evidence="1">Belongs to the metallo-dependent hydrolases superfamily.</text>
</comment>
<dbReference type="PANTHER" id="PTHR42658:SF1">
    <property type="entry name" value="HYDROLASE TATD"/>
    <property type="match status" value="1"/>
</dbReference>
<dbReference type="PANTHER" id="PTHR42658">
    <property type="entry name" value="HYDROLASE TATD"/>
    <property type="match status" value="1"/>
</dbReference>
<evidence type="ECO:0000313" key="3">
    <source>
        <dbReference type="Proteomes" id="UP000002315"/>
    </source>
</evidence>
<sequence>MIDSHIHADTRPYEDFEMMAISGIEKAITCAHDPLPMKSAVVTLEHISRLQKLDVKRAQENGIDLYVAAGIHPRAIPTDYEKVINKLPSILNNPKVVAIGEIGLEKGSKEELKIFKEQIKLADKLKVPVIIHTPRKNKEKVIDTILSLLSENLDESLAVIDHIDDKVVDKVVDRECMLGLTIQPGKLTIDKAITILEEYGVDKFMLNSDMSSAPSDPLSVPKTVHKMRLKDFNDSEIAKVSYKNAEKFFKL</sequence>
<accession>E3GY51</accession>
<keyword evidence="1" id="KW-0479">Metal-binding</keyword>
<dbReference type="EMBL" id="CP002278">
    <property type="protein sequence ID" value="ADP77233.1"/>
    <property type="molecule type" value="Genomic_DNA"/>
</dbReference>
<dbReference type="Pfam" id="PF01026">
    <property type="entry name" value="TatD_DNase"/>
    <property type="match status" value="1"/>
</dbReference>
<dbReference type="Gene3D" id="3.20.20.140">
    <property type="entry name" value="Metal-dependent hydrolases"/>
    <property type="match status" value="1"/>
</dbReference>
<keyword evidence="1" id="KW-0378">Hydrolase</keyword>
<reference evidence="2 3" key="1">
    <citation type="journal article" date="2010" name="Stand. Genomic Sci.">
        <title>Complete genome sequence of Methanothermus fervidus type strain (V24S).</title>
        <authorList>
            <person name="Anderson I."/>
            <person name="Djao O.D."/>
            <person name="Misra M."/>
            <person name="Chertkov O."/>
            <person name="Nolan M."/>
            <person name="Lucas S."/>
            <person name="Lapidus A."/>
            <person name="Del Rio T.G."/>
            <person name="Tice H."/>
            <person name="Cheng J.F."/>
            <person name="Tapia R."/>
            <person name="Han C."/>
            <person name="Goodwin L."/>
            <person name="Pitluck S."/>
            <person name="Liolios K."/>
            <person name="Ivanova N."/>
            <person name="Mavromatis K."/>
            <person name="Mikhailova N."/>
            <person name="Pati A."/>
            <person name="Brambilla E."/>
            <person name="Chen A."/>
            <person name="Palaniappan K."/>
            <person name="Land M."/>
            <person name="Hauser L."/>
            <person name="Chang Y.J."/>
            <person name="Jeffries C.D."/>
            <person name="Sikorski J."/>
            <person name="Spring S."/>
            <person name="Rohde M."/>
            <person name="Eichinger K."/>
            <person name="Huber H."/>
            <person name="Wirth R."/>
            <person name="Goker M."/>
            <person name="Detter J.C."/>
            <person name="Woyke T."/>
            <person name="Bristow J."/>
            <person name="Eisen J.A."/>
            <person name="Markowitz V."/>
            <person name="Hugenholtz P."/>
            <person name="Klenk H.P."/>
            <person name="Kyrpides N.C."/>
        </authorList>
    </citation>
    <scope>NUCLEOTIDE SEQUENCE [LARGE SCALE GENOMIC DNA]</scope>
    <source>
        <strain evidence="3">ATCC 43054 / DSM 2088 / JCM 10308 / V24 S</strain>
    </source>
</reference>
<dbReference type="GO" id="GO:0046872">
    <property type="term" value="F:metal ion binding"/>
    <property type="evidence" value="ECO:0007669"/>
    <property type="project" value="UniProtKB-KW"/>
</dbReference>
<dbReference type="HOGENOM" id="CLU_061552_1_0_2"/>
<evidence type="ECO:0000256" key="1">
    <source>
        <dbReference type="PIRNR" id="PIRNR005295"/>
    </source>
</evidence>
<proteinExistence type="inferred from homology"/>
<keyword evidence="3" id="KW-1185">Reference proteome</keyword>
<dbReference type="GO" id="GO:0016788">
    <property type="term" value="F:hydrolase activity, acting on ester bonds"/>
    <property type="evidence" value="ECO:0007669"/>
    <property type="project" value="UniProtKB-UniRule"/>
</dbReference>
<dbReference type="SUPFAM" id="SSF51556">
    <property type="entry name" value="Metallo-dependent hydrolases"/>
    <property type="match status" value="1"/>
</dbReference>
<protein>
    <submittedName>
        <fullName evidence="2">TatD-related deoxyribonuclease</fullName>
    </submittedName>
</protein>
<evidence type="ECO:0000313" key="2">
    <source>
        <dbReference type="EMBL" id="ADP77233.1"/>
    </source>
</evidence>
<name>E3GY51_METFV</name>
<dbReference type="InterPro" id="IPR012022">
    <property type="entry name" value="UCP005295"/>
</dbReference>
<dbReference type="Proteomes" id="UP000002315">
    <property type="component" value="Chromosome"/>
</dbReference>
<dbReference type="KEGG" id="mfv:Mfer_0433"/>
<dbReference type="STRING" id="523846.Mfer_0433"/>
<gene>
    <name evidence="2" type="ordered locus">Mfer_0433</name>
</gene>
<dbReference type="InterPro" id="IPR032466">
    <property type="entry name" value="Metal_Hydrolase"/>
</dbReference>
<dbReference type="PIRSF" id="PIRSF005295">
    <property type="entry name" value="UCP005295_TatD"/>
    <property type="match status" value="1"/>
</dbReference>